<evidence type="ECO:0000259" key="4">
    <source>
        <dbReference type="PROSITE" id="PS50003"/>
    </source>
</evidence>
<feature type="compositionally biased region" description="Low complexity" evidence="3">
    <location>
        <begin position="851"/>
        <end position="861"/>
    </location>
</feature>
<dbReference type="GO" id="GO:0007165">
    <property type="term" value="P:signal transduction"/>
    <property type="evidence" value="ECO:0007669"/>
    <property type="project" value="InterPro"/>
</dbReference>
<feature type="compositionally biased region" description="Polar residues" evidence="3">
    <location>
        <begin position="797"/>
        <end position="807"/>
    </location>
</feature>
<feature type="compositionally biased region" description="Low complexity" evidence="3">
    <location>
        <begin position="708"/>
        <end position="718"/>
    </location>
</feature>
<evidence type="ECO:0000313" key="7">
    <source>
        <dbReference type="Proteomes" id="UP001153076"/>
    </source>
</evidence>
<dbReference type="EMBL" id="JAKOGI010001257">
    <property type="protein sequence ID" value="KAJ8426659.1"/>
    <property type="molecule type" value="Genomic_DNA"/>
</dbReference>
<accession>A0A9Q1GW71</accession>
<dbReference type="SMART" id="SM00233">
    <property type="entry name" value="PH"/>
    <property type="match status" value="1"/>
</dbReference>
<dbReference type="InterPro" id="IPR008936">
    <property type="entry name" value="Rho_GTPase_activation_prot"/>
</dbReference>
<dbReference type="PROSITE" id="PS50003">
    <property type="entry name" value="PH_DOMAIN"/>
    <property type="match status" value="1"/>
</dbReference>
<keyword evidence="1" id="KW-0343">GTPase activation</keyword>
<feature type="compositionally biased region" description="Polar residues" evidence="3">
    <location>
        <begin position="887"/>
        <end position="912"/>
    </location>
</feature>
<feature type="compositionally biased region" description="Low complexity" evidence="3">
    <location>
        <begin position="401"/>
        <end position="417"/>
    </location>
</feature>
<feature type="region of interest" description="Disordered" evidence="3">
    <location>
        <begin position="401"/>
        <end position="469"/>
    </location>
</feature>
<feature type="region of interest" description="Disordered" evidence="3">
    <location>
        <begin position="1"/>
        <end position="39"/>
    </location>
</feature>
<dbReference type="Proteomes" id="UP001153076">
    <property type="component" value="Unassembled WGS sequence"/>
</dbReference>
<dbReference type="SUPFAM" id="SSF48350">
    <property type="entry name" value="GTPase activation domain, GAP"/>
    <property type="match status" value="1"/>
</dbReference>
<keyword evidence="2" id="KW-0175">Coiled coil</keyword>
<dbReference type="AlphaFoldDB" id="A0A9Q1GW71"/>
<dbReference type="CDD" id="cd00821">
    <property type="entry name" value="PH"/>
    <property type="match status" value="1"/>
</dbReference>
<feature type="region of interest" description="Disordered" evidence="3">
    <location>
        <begin position="790"/>
        <end position="914"/>
    </location>
</feature>
<dbReference type="InterPro" id="IPR001849">
    <property type="entry name" value="PH_domain"/>
</dbReference>
<dbReference type="PROSITE" id="PS50238">
    <property type="entry name" value="RHOGAP"/>
    <property type="match status" value="1"/>
</dbReference>
<feature type="domain" description="Rho-GAP" evidence="5">
    <location>
        <begin position="199"/>
        <end position="399"/>
    </location>
</feature>
<evidence type="ECO:0000256" key="2">
    <source>
        <dbReference type="SAM" id="Coils"/>
    </source>
</evidence>
<feature type="compositionally biased region" description="Polar residues" evidence="3">
    <location>
        <begin position="719"/>
        <end position="740"/>
    </location>
</feature>
<dbReference type="Pfam" id="PF14389">
    <property type="entry name" value="Lzipper-MIP1"/>
    <property type="match status" value="1"/>
</dbReference>
<feature type="compositionally biased region" description="Pro residues" evidence="3">
    <location>
        <begin position="23"/>
        <end position="32"/>
    </location>
</feature>
<dbReference type="PANTHER" id="PTHR46265">
    <property type="entry name" value="RHO GTPASE-ACTIVATING PROTEIN 7"/>
    <property type="match status" value="1"/>
</dbReference>
<feature type="compositionally biased region" description="Basic residues" evidence="3">
    <location>
        <begin position="418"/>
        <end position="429"/>
    </location>
</feature>
<feature type="compositionally biased region" description="Basic and acidic residues" evidence="3">
    <location>
        <begin position="639"/>
        <end position="658"/>
    </location>
</feature>
<feature type="compositionally biased region" description="Polar residues" evidence="3">
    <location>
        <begin position="828"/>
        <end position="847"/>
    </location>
</feature>
<feature type="compositionally biased region" description="Polar residues" evidence="3">
    <location>
        <begin position="1"/>
        <end position="17"/>
    </location>
</feature>
<evidence type="ECO:0000256" key="1">
    <source>
        <dbReference type="ARBA" id="ARBA00022468"/>
    </source>
</evidence>
<feature type="region of interest" description="Disordered" evidence="3">
    <location>
        <begin position="636"/>
        <end position="770"/>
    </location>
</feature>
<feature type="compositionally biased region" description="Polar residues" evidence="3">
    <location>
        <begin position="685"/>
        <end position="695"/>
    </location>
</feature>
<feature type="compositionally biased region" description="Polar residues" evidence="3">
    <location>
        <begin position="659"/>
        <end position="670"/>
    </location>
</feature>
<dbReference type="Pfam" id="PF00169">
    <property type="entry name" value="PH"/>
    <property type="match status" value="1"/>
</dbReference>
<dbReference type="SMART" id="SM00324">
    <property type="entry name" value="RhoGAP"/>
    <property type="match status" value="1"/>
</dbReference>
<protein>
    <recommendedName>
        <fullName evidence="8">Rho GTPase-activating protein REN1</fullName>
    </recommendedName>
</protein>
<dbReference type="SUPFAM" id="SSF50729">
    <property type="entry name" value="PH domain-like"/>
    <property type="match status" value="1"/>
</dbReference>
<sequence length="951" mass="103713">MSNRTIESSAQAASSGENAHIAPPQPGQPGPPEHQNSRSRNQVIKSGPLFISSKGIGWTSWKKRWFVLSRTSLVFFRSDPSAASQKGGEMNLTLGGIDLNSSASVEVKADKKLLTVFFPDGRDGRAFTLKAETLDDLYEWKASLETAVAQAPSASAIGLGQNGMFNTEQDEASNDPAEQRYENDRLPGKSMVIGRPVLLALEDIDGSPSFLEKALRFIEQRGVRVEGILRQAADVDHVYRRVHEYEQGKTEFSPGEDAHVIADCIKYILRELPSSPVPATCCTALLEAFRSDRNNRLNNMRTAILETFPEPNRRLLQRILLMMQRVAAHKAVNRMSVSAVAACMSPLLLRPLLAGECELEKAHMDVAGDGSFQLLQAAAAANHAQAIVITLLEEYDNIFGKSESSSSSSKSSSSSCSKSHKKVHPRQAKQRLPSAASHQHGNMGRIHSAKKQNKVKLVAEDDTKKSHRTNIPAAINESVSCSPTTGNKKASAKLLESTSQARHQMLGQTSARKNPSMGSVDYSPNNEEQIHRLEDAKIELQNQIAERASHNANLQANLGKRKKELHERRLALEKDVARLQDQLQKEKDIGAALKSGDISRLPAGFAEKMKADIKEIAVAEEKNSNLKEKVNELGAHINHQRDKNAALIQERDTRKQETSNRGTMSQNSKDNVNKDTSRHVEISSKNEGQPNSNMDGANRDKDGKKESSSSNKNKNQNQHNDTSRGGTSNVGSRHTNSSAAESPALKSLGSSSKKSGKVVGGNPTTSTLSKLTNRLNFLKERRSQIANELENLDKGKGSSNQCVQSSGQGKGLEEKNQGPEGSREDISRQLSSHTSLKGMQSGTNNKDGNIKKGSTSKSGKSATQNSDKEQNSENPLSQHIDRLKSEGQLSSKTADKGQQQDGKHPNTSSSKLPHSAITLTLDRGGEAVRGIAAQTSIEPEQNHITTKWHYS</sequence>
<evidence type="ECO:0000259" key="5">
    <source>
        <dbReference type="PROSITE" id="PS50238"/>
    </source>
</evidence>
<dbReference type="OrthoDB" id="2157866at2759"/>
<dbReference type="PANTHER" id="PTHR46265:SF2">
    <property type="entry name" value="RHO GTPASE-ACTIVATING PROTEIN 7"/>
    <property type="match status" value="1"/>
</dbReference>
<reference evidence="6" key="1">
    <citation type="submission" date="2022-04" db="EMBL/GenBank/DDBJ databases">
        <title>Carnegiea gigantea Genome sequencing and assembly v2.</title>
        <authorList>
            <person name="Copetti D."/>
            <person name="Sanderson M.J."/>
            <person name="Burquez A."/>
            <person name="Wojciechowski M.F."/>
        </authorList>
    </citation>
    <scope>NUCLEOTIDE SEQUENCE</scope>
    <source>
        <strain evidence="6">SGP5-SGP5p</strain>
        <tissue evidence="6">Aerial part</tissue>
    </source>
</reference>
<comment type="caution">
    <text evidence="6">The sequence shown here is derived from an EMBL/GenBank/DDBJ whole genome shotgun (WGS) entry which is preliminary data.</text>
</comment>
<evidence type="ECO:0008006" key="8">
    <source>
        <dbReference type="Google" id="ProtNLM"/>
    </source>
</evidence>
<gene>
    <name evidence="6" type="ORF">Cgig2_029843</name>
</gene>
<dbReference type="InterPro" id="IPR025757">
    <property type="entry name" value="MIP1_Leuzipper"/>
</dbReference>
<feature type="domain" description="PH" evidence="4">
    <location>
        <begin position="42"/>
        <end position="149"/>
    </location>
</feature>
<dbReference type="InterPro" id="IPR011993">
    <property type="entry name" value="PH-like_dom_sf"/>
</dbReference>
<evidence type="ECO:0000313" key="6">
    <source>
        <dbReference type="EMBL" id="KAJ8426659.1"/>
    </source>
</evidence>
<dbReference type="InterPro" id="IPR000198">
    <property type="entry name" value="RhoGAP_dom"/>
</dbReference>
<proteinExistence type="predicted"/>
<dbReference type="GO" id="GO:0005096">
    <property type="term" value="F:GTPase activator activity"/>
    <property type="evidence" value="ECO:0007669"/>
    <property type="project" value="UniProtKB-KW"/>
</dbReference>
<feature type="coiled-coil region" evidence="2">
    <location>
        <begin position="526"/>
        <end position="636"/>
    </location>
</feature>
<feature type="compositionally biased region" description="Basic and acidic residues" evidence="3">
    <location>
        <begin position="811"/>
        <end position="827"/>
    </location>
</feature>
<keyword evidence="7" id="KW-1185">Reference proteome</keyword>
<dbReference type="CDD" id="cd00159">
    <property type="entry name" value="RhoGAP"/>
    <property type="match status" value="1"/>
</dbReference>
<dbReference type="Gene3D" id="2.30.29.30">
    <property type="entry name" value="Pleckstrin-homology domain (PH domain)/Phosphotyrosine-binding domain (PTB)"/>
    <property type="match status" value="1"/>
</dbReference>
<dbReference type="Gene3D" id="1.10.555.10">
    <property type="entry name" value="Rho GTPase activation protein"/>
    <property type="match status" value="1"/>
</dbReference>
<feature type="compositionally biased region" description="Basic and acidic residues" evidence="3">
    <location>
        <begin position="697"/>
        <end position="707"/>
    </location>
</feature>
<dbReference type="InterPro" id="IPR052799">
    <property type="entry name" value="Rho_GAP_Regulators"/>
</dbReference>
<organism evidence="6 7">
    <name type="scientific">Carnegiea gigantea</name>
    <dbReference type="NCBI Taxonomy" id="171969"/>
    <lineage>
        <taxon>Eukaryota</taxon>
        <taxon>Viridiplantae</taxon>
        <taxon>Streptophyta</taxon>
        <taxon>Embryophyta</taxon>
        <taxon>Tracheophyta</taxon>
        <taxon>Spermatophyta</taxon>
        <taxon>Magnoliopsida</taxon>
        <taxon>eudicotyledons</taxon>
        <taxon>Gunneridae</taxon>
        <taxon>Pentapetalae</taxon>
        <taxon>Caryophyllales</taxon>
        <taxon>Cactineae</taxon>
        <taxon>Cactaceae</taxon>
        <taxon>Cactoideae</taxon>
        <taxon>Echinocereeae</taxon>
        <taxon>Carnegiea</taxon>
    </lineage>
</organism>
<name>A0A9Q1GW71_9CARY</name>
<dbReference type="Pfam" id="PF00620">
    <property type="entry name" value="RhoGAP"/>
    <property type="match status" value="1"/>
</dbReference>
<feature type="compositionally biased region" description="Basic and acidic residues" evidence="3">
    <location>
        <begin position="671"/>
        <end position="684"/>
    </location>
</feature>
<evidence type="ECO:0000256" key="3">
    <source>
        <dbReference type="SAM" id="MobiDB-lite"/>
    </source>
</evidence>